<gene>
    <name evidence="2" type="ORF">QYF68_19675</name>
</gene>
<dbReference type="RefSeq" id="WP_208674068.1">
    <property type="nucleotide sequence ID" value="NZ_CP070380.1"/>
</dbReference>
<keyword evidence="1" id="KW-0732">Signal</keyword>
<feature type="signal peptide" evidence="1">
    <location>
        <begin position="1"/>
        <end position="23"/>
    </location>
</feature>
<accession>A0ABT8HGX5</accession>
<evidence type="ECO:0000313" key="2">
    <source>
        <dbReference type="EMBL" id="MDN4520019.1"/>
    </source>
</evidence>
<evidence type="ECO:0000313" key="3">
    <source>
        <dbReference type="Proteomes" id="UP001172687"/>
    </source>
</evidence>
<evidence type="ECO:0000256" key="1">
    <source>
        <dbReference type="SAM" id="SignalP"/>
    </source>
</evidence>
<sequence>MARLPYFAALTLAGGLIASAVTAPTAFTQPPAPVAGSESPGDTIRELTNQGFDVQINWVAGQPSNIPLSRCTVTRIDTSAPPTAWVSINCPPDGSQ</sequence>
<comment type="caution">
    <text evidence="2">The sequence shown here is derived from an EMBL/GenBank/DDBJ whole genome shotgun (WGS) entry which is preliminary data.</text>
</comment>
<feature type="chain" id="PRO_5045565730" description="PASTA domain-containing protein" evidence="1">
    <location>
        <begin position="24"/>
        <end position="96"/>
    </location>
</feature>
<protein>
    <recommendedName>
        <fullName evidence="4">PASTA domain-containing protein</fullName>
    </recommendedName>
</protein>
<organism evidence="2 3">
    <name type="scientific">Mycolicibacterium austroafricanum</name>
    <name type="common">Mycobacterium austroafricanum</name>
    <dbReference type="NCBI Taxonomy" id="39687"/>
    <lineage>
        <taxon>Bacteria</taxon>
        <taxon>Bacillati</taxon>
        <taxon>Actinomycetota</taxon>
        <taxon>Actinomycetes</taxon>
        <taxon>Mycobacteriales</taxon>
        <taxon>Mycobacteriaceae</taxon>
        <taxon>Mycolicibacterium</taxon>
    </lineage>
</organism>
<dbReference type="EMBL" id="JAUHTC010000065">
    <property type="protein sequence ID" value="MDN4520019.1"/>
    <property type="molecule type" value="Genomic_DNA"/>
</dbReference>
<name>A0ABT8HGX5_MYCAO</name>
<proteinExistence type="predicted"/>
<dbReference type="Proteomes" id="UP001172687">
    <property type="component" value="Unassembled WGS sequence"/>
</dbReference>
<keyword evidence="3" id="KW-1185">Reference proteome</keyword>
<evidence type="ECO:0008006" key="4">
    <source>
        <dbReference type="Google" id="ProtNLM"/>
    </source>
</evidence>
<reference evidence="2" key="1">
    <citation type="submission" date="2023-07" db="EMBL/GenBank/DDBJ databases">
        <title>Degradation of tert-butanol by M. austroafricanum TBA100.</title>
        <authorList>
            <person name="Helbich S."/>
            <person name="Vainshtein Y."/>
        </authorList>
    </citation>
    <scope>NUCLEOTIDE SEQUENCE</scope>
    <source>
        <strain evidence="2">TBA100</strain>
    </source>
</reference>